<dbReference type="AlphaFoldDB" id="A0A1I7XTY5"/>
<evidence type="ECO:0000313" key="1">
    <source>
        <dbReference type="Proteomes" id="UP000095283"/>
    </source>
</evidence>
<name>A0A1I7XTY5_HETBA</name>
<protein>
    <submittedName>
        <fullName evidence="2">Uncharacterized protein</fullName>
    </submittedName>
</protein>
<organism evidence="1 2">
    <name type="scientific">Heterorhabditis bacteriophora</name>
    <name type="common">Entomopathogenic nematode worm</name>
    <dbReference type="NCBI Taxonomy" id="37862"/>
    <lineage>
        <taxon>Eukaryota</taxon>
        <taxon>Metazoa</taxon>
        <taxon>Ecdysozoa</taxon>
        <taxon>Nematoda</taxon>
        <taxon>Chromadorea</taxon>
        <taxon>Rhabditida</taxon>
        <taxon>Rhabditina</taxon>
        <taxon>Rhabditomorpha</taxon>
        <taxon>Strongyloidea</taxon>
        <taxon>Heterorhabditidae</taxon>
        <taxon>Heterorhabditis</taxon>
    </lineage>
</organism>
<reference evidence="2" key="1">
    <citation type="submission" date="2016-11" db="UniProtKB">
        <authorList>
            <consortium name="WormBaseParasite"/>
        </authorList>
    </citation>
    <scope>IDENTIFICATION</scope>
</reference>
<sequence length="120" mass="14004">MSSCVNMKRDELESTMRERNGSLTLSSRSLLPICPQLTPSQVHNRVRVGNMNVIYIGSFSRAWRLLICAVVDLIREGFEQQVRQLKRKHSFNAHTQYFENMERQNFLDIMNATQSKKLDN</sequence>
<proteinExistence type="predicted"/>
<keyword evidence="1" id="KW-1185">Reference proteome</keyword>
<dbReference type="WBParaSite" id="Hba_20986">
    <property type="protein sequence ID" value="Hba_20986"/>
    <property type="gene ID" value="Hba_20986"/>
</dbReference>
<dbReference type="Proteomes" id="UP000095283">
    <property type="component" value="Unplaced"/>
</dbReference>
<evidence type="ECO:0000313" key="2">
    <source>
        <dbReference type="WBParaSite" id="Hba_20986"/>
    </source>
</evidence>
<accession>A0A1I7XTY5</accession>